<feature type="signal peptide" evidence="2">
    <location>
        <begin position="1"/>
        <end position="20"/>
    </location>
</feature>
<accession>A0A4P9ZZM0</accession>
<protein>
    <submittedName>
        <fullName evidence="3">Uncharacterized protein</fullName>
    </submittedName>
</protein>
<organism evidence="3 4">
    <name type="scientific">Dimargaris cristalligena</name>
    <dbReference type="NCBI Taxonomy" id="215637"/>
    <lineage>
        <taxon>Eukaryota</taxon>
        <taxon>Fungi</taxon>
        <taxon>Fungi incertae sedis</taxon>
        <taxon>Zoopagomycota</taxon>
        <taxon>Kickxellomycotina</taxon>
        <taxon>Dimargaritomycetes</taxon>
        <taxon>Dimargaritales</taxon>
        <taxon>Dimargaritaceae</taxon>
        <taxon>Dimargaris</taxon>
    </lineage>
</organism>
<evidence type="ECO:0000256" key="2">
    <source>
        <dbReference type="SAM" id="SignalP"/>
    </source>
</evidence>
<sequence>MRAFISVFALIGLRIAEVVSLPPPWPILGQSNRAAEPVVFRSGNDADISGNDYSLTESPSSISDRSSIFNPSSFPSADDQIPGDWDSSETRLLERSLTSPEDWSSASNSWIKLAPLEILDTLAAILSENELARLKSGAGPEDKSEDPETGGPNTQDPGLRIPIDFAKVELMGAFEREFPLVNQAISTATTTLAYLLK</sequence>
<reference evidence="4" key="1">
    <citation type="journal article" date="2018" name="Nat. Microbiol.">
        <title>Leveraging single-cell genomics to expand the fungal tree of life.</title>
        <authorList>
            <person name="Ahrendt S.R."/>
            <person name="Quandt C.A."/>
            <person name="Ciobanu D."/>
            <person name="Clum A."/>
            <person name="Salamov A."/>
            <person name="Andreopoulos B."/>
            <person name="Cheng J.F."/>
            <person name="Woyke T."/>
            <person name="Pelin A."/>
            <person name="Henrissat B."/>
            <person name="Reynolds N.K."/>
            <person name="Benny G.L."/>
            <person name="Smith M.E."/>
            <person name="James T.Y."/>
            <person name="Grigoriev I.V."/>
        </authorList>
    </citation>
    <scope>NUCLEOTIDE SEQUENCE [LARGE SCALE GENOMIC DNA]</scope>
    <source>
        <strain evidence="4">RSA 468</strain>
    </source>
</reference>
<dbReference type="EMBL" id="ML002288">
    <property type="protein sequence ID" value="RKP39236.1"/>
    <property type="molecule type" value="Genomic_DNA"/>
</dbReference>
<feature type="chain" id="PRO_5020783662" evidence="2">
    <location>
        <begin position="21"/>
        <end position="197"/>
    </location>
</feature>
<feature type="non-terminal residue" evidence="3">
    <location>
        <position position="197"/>
    </location>
</feature>
<dbReference type="AlphaFoldDB" id="A0A4P9ZZM0"/>
<name>A0A4P9ZZM0_9FUNG</name>
<proteinExistence type="predicted"/>
<keyword evidence="4" id="KW-1185">Reference proteome</keyword>
<feature type="region of interest" description="Disordered" evidence="1">
    <location>
        <begin position="135"/>
        <end position="159"/>
    </location>
</feature>
<dbReference type="Proteomes" id="UP000268162">
    <property type="component" value="Unassembled WGS sequence"/>
</dbReference>
<gene>
    <name evidence="3" type="ORF">BJ085DRAFT_33358</name>
</gene>
<keyword evidence="2" id="KW-0732">Signal</keyword>
<evidence type="ECO:0000313" key="3">
    <source>
        <dbReference type="EMBL" id="RKP39236.1"/>
    </source>
</evidence>
<evidence type="ECO:0000256" key="1">
    <source>
        <dbReference type="SAM" id="MobiDB-lite"/>
    </source>
</evidence>
<evidence type="ECO:0000313" key="4">
    <source>
        <dbReference type="Proteomes" id="UP000268162"/>
    </source>
</evidence>